<keyword evidence="2" id="KW-1185">Reference proteome</keyword>
<evidence type="ECO:0000313" key="2">
    <source>
        <dbReference type="Proteomes" id="UP001519343"/>
    </source>
</evidence>
<reference evidence="1 2" key="1">
    <citation type="submission" date="2021-03" db="EMBL/GenBank/DDBJ databases">
        <title>Genomic Encyclopedia of Type Strains, Phase IV (KMG-IV): sequencing the most valuable type-strain genomes for metagenomic binning, comparative biology and taxonomic classification.</title>
        <authorList>
            <person name="Goeker M."/>
        </authorList>
    </citation>
    <scope>NUCLEOTIDE SEQUENCE [LARGE SCALE GENOMIC DNA]</scope>
    <source>
        <strain evidence="1 2">DSM 24738</strain>
    </source>
</reference>
<protein>
    <submittedName>
        <fullName evidence="1">Uncharacterized protein</fullName>
    </submittedName>
</protein>
<organism evidence="1 2">
    <name type="scientific">Ammoniphilus resinae</name>
    <dbReference type="NCBI Taxonomy" id="861532"/>
    <lineage>
        <taxon>Bacteria</taxon>
        <taxon>Bacillati</taxon>
        <taxon>Bacillota</taxon>
        <taxon>Bacilli</taxon>
        <taxon>Bacillales</taxon>
        <taxon>Paenibacillaceae</taxon>
        <taxon>Aneurinibacillus group</taxon>
        <taxon>Ammoniphilus</taxon>
    </lineage>
</organism>
<dbReference type="RefSeq" id="WP_209809944.1">
    <property type="nucleotide sequence ID" value="NZ_JAGGKT010000004.1"/>
</dbReference>
<accession>A0ABS4GNM7</accession>
<gene>
    <name evidence="1" type="ORF">J2Z37_001865</name>
</gene>
<evidence type="ECO:0000313" key="1">
    <source>
        <dbReference type="EMBL" id="MBP1931864.1"/>
    </source>
</evidence>
<dbReference type="EMBL" id="JAGGKT010000004">
    <property type="protein sequence ID" value="MBP1931864.1"/>
    <property type="molecule type" value="Genomic_DNA"/>
</dbReference>
<name>A0ABS4GNM7_9BACL</name>
<proteinExistence type="predicted"/>
<dbReference type="Proteomes" id="UP001519343">
    <property type="component" value="Unassembled WGS sequence"/>
</dbReference>
<comment type="caution">
    <text evidence="1">The sequence shown here is derived from an EMBL/GenBank/DDBJ whole genome shotgun (WGS) entry which is preliminary data.</text>
</comment>
<sequence>MENNFSPALTGLNQLEAAVLMEKYVMILGMINYGTPEQKTIARKELVQLDTIIHQHVDGVAFGSAERKLNLSEEDLEFIQKV</sequence>